<dbReference type="Gene3D" id="1.10.3080.10">
    <property type="entry name" value="Clc chloride channel"/>
    <property type="match status" value="1"/>
</dbReference>
<comment type="caution">
    <text evidence="5">The sequence shown here is derived from an EMBL/GenBank/DDBJ whole genome shotgun (WGS) entry which is preliminary data.</text>
</comment>
<keyword evidence="6" id="KW-1185">Reference proteome</keyword>
<dbReference type="GO" id="GO:0016020">
    <property type="term" value="C:membrane"/>
    <property type="evidence" value="ECO:0007669"/>
    <property type="project" value="UniProtKB-SubCell"/>
</dbReference>
<dbReference type="InterPro" id="IPR014743">
    <property type="entry name" value="Cl-channel_core"/>
</dbReference>
<keyword evidence="2" id="KW-0812">Transmembrane</keyword>
<dbReference type="Pfam" id="PF00654">
    <property type="entry name" value="Voltage_CLC"/>
    <property type="match status" value="1"/>
</dbReference>
<keyword evidence="3" id="KW-1133">Transmembrane helix</keyword>
<name>A0A4Q2TX07_9HYPH</name>
<comment type="subcellular location">
    <subcellularLocation>
        <location evidence="1">Membrane</location>
        <topology evidence="1">Multi-pass membrane protein</topology>
    </subcellularLocation>
</comment>
<gene>
    <name evidence="5" type="ORF">EUU22_00290</name>
</gene>
<sequence>MAAFIAAGYKTPLTAVVFVAETTGGHSFIIPSLVGAAIAYAVSGEASVSGGQHLHELARIEGLSNMQVRDVMQKRVVSAQAGATVR</sequence>
<evidence type="ECO:0000313" key="5">
    <source>
        <dbReference type="EMBL" id="RYC28093.1"/>
    </source>
</evidence>
<evidence type="ECO:0000256" key="4">
    <source>
        <dbReference type="ARBA" id="ARBA00023136"/>
    </source>
</evidence>
<evidence type="ECO:0000256" key="2">
    <source>
        <dbReference type="ARBA" id="ARBA00022692"/>
    </source>
</evidence>
<organism evidence="5 6">
    <name type="scientific">Ciceribacter ferrooxidans</name>
    <dbReference type="NCBI Taxonomy" id="2509717"/>
    <lineage>
        <taxon>Bacteria</taxon>
        <taxon>Pseudomonadati</taxon>
        <taxon>Pseudomonadota</taxon>
        <taxon>Alphaproteobacteria</taxon>
        <taxon>Hyphomicrobiales</taxon>
        <taxon>Rhizobiaceae</taxon>
        <taxon>Ciceribacter</taxon>
    </lineage>
</organism>
<dbReference type="AlphaFoldDB" id="A0A4Q2TX07"/>
<evidence type="ECO:0000256" key="3">
    <source>
        <dbReference type="ARBA" id="ARBA00022989"/>
    </source>
</evidence>
<accession>A0A4Q2TX07</accession>
<evidence type="ECO:0000256" key="1">
    <source>
        <dbReference type="ARBA" id="ARBA00004141"/>
    </source>
</evidence>
<keyword evidence="4" id="KW-0472">Membrane</keyword>
<evidence type="ECO:0000313" key="6">
    <source>
        <dbReference type="Proteomes" id="UP000291088"/>
    </source>
</evidence>
<feature type="non-terminal residue" evidence="5">
    <location>
        <position position="86"/>
    </location>
</feature>
<dbReference type="SUPFAM" id="SSF81340">
    <property type="entry name" value="Clc chloride channel"/>
    <property type="match status" value="1"/>
</dbReference>
<protein>
    <submittedName>
        <fullName evidence="5">Chloride channel protein</fullName>
    </submittedName>
</protein>
<dbReference type="RefSeq" id="WP_205687799.1">
    <property type="nucleotide sequence ID" value="NZ_SDVB01000028.1"/>
</dbReference>
<dbReference type="Proteomes" id="UP000291088">
    <property type="component" value="Unassembled WGS sequence"/>
</dbReference>
<proteinExistence type="predicted"/>
<reference evidence="5 6" key="1">
    <citation type="submission" date="2019-01" db="EMBL/GenBank/DDBJ databases">
        <authorList>
            <person name="Deng T."/>
        </authorList>
    </citation>
    <scope>NUCLEOTIDE SEQUENCE [LARGE SCALE GENOMIC DNA]</scope>
    <source>
        <strain evidence="5 6">F8825</strain>
    </source>
</reference>
<feature type="non-terminal residue" evidence="5">
    <location>
        <position position="1"/>
    </location>
</feature>
<dbReference type="InterPro" id="IPR001807">
    <property type="entry name" value="ClC"/>
</dbReference>
<dbReference type="EMBL" id="SDVB01000028">
    <property type="protein sequence ID" value="RYC28093.1"/>
    <property type="molecule type" value="Genomic_DNA"/>
</dbReference>
<dbReference type="GO" id="GO:0015108">
    <property type="term" value="F:chloride transmembrane transporter activity"/>
    <property type="evidence" value="ECO:0007669"/>
    <property type="project" value="InterPro"/>
</dbReference>